<evidence type="ECO:0000256" key="10">
    <source>
        <dbReference type="ARBA" id="ARBA00023004"/>
    </source>
</evidence>
<evidence type="ECO:0000256" key="16">
    <source>
        <dbReference type="RuleBase" id="RU003688"/>
    </source>
</evidence>
<feature type="binding site" evidence="14">
    <location>
        <begin position="20"/>
        <end position="27"/>
    </location>
    <ligand>
        <name>ATP</name>
        <dbReference type="ChEBI" id="CHEBI:30616"/>
    </ligand>
</feature>
<comment type="function">
    <text evidence="1 14">The key enzymatic reactions in nitrogen fixation are catalyzed by the nitrogenase complex, which has 2 components: the iron protein and the molybdenum-iron protein.</text>
</comment>
<evidence type="ECO:0000313" key="19">
    <source>
        <dbReference type="Proteomes" id="UP000033066"/>
    </source>
</evidence>
<dbReference type="AlphaFoldDB" id="A0A0E3SG95"/>
<dbReference type="HAMAP" id="MF_00533">
    <property type="entry name" value="NifH"/>
    <property type="match status" value="1"/>
</dbReference>
<keyword evidence="9 14" id="KW-0560">Oxidoreductase</keyword>
<dbReference type="PANTHER" id="PTHR42864">
    <property type="entry name" value="LIGHT-INDEPENDENT PROTOCHLOROPHYLLIDE REDUCTASE IRON-SULFUR ATP-BINDING PROTEIN"/>
    <property type="match status" value="1"/>
</dbReference>
<dbReference type="InterPro" id="IPR005977">
    <property type="entry name" value="Nitrogenase_Fe_NifH"/>
</dbReference>
<dbReference type="GO" id="GO:0046872">
    <property type="term" value="F:metal ion binding"/>
    <property type="evidence" value="ECO:0007669"/>
    <property type="project" value="UniProtKB-KW"/>
</dbReference>
<keyword evidence="8 14" id="KW-0067">ATP-binding</keyword>
<dbReference type="PATRIC" id="fig|1434107.4.peg.1145"/>
<dbReference type="STRING" id="1434107.MSBR3_0866"/>
<dbReference type="GO" id="GO:0016163">
    <property type="term" value="F:nitrogenase activity"/>
    <property type="evidence" value="ECO:0007669"/>
    <property type="project" value="UniProtKB-UniRule"/>
</dbReference>
<dbReference type="PANTHER" id="PTHR42864:SF2">
    <property type="entry name" value="LIGHT-INDEPENDENT PROTOCHLOROPHYLLIDE REDUCTASE IRON-SULFUR ATP-BINDING PROTEIN"/>
    <property type="match status" value="1"/>
</dbReference>
<dbReference type="HOGENOM" id="CLU_059373_0_0_2"/>
<comment type="catalytic activity">
    <reaction evidence="13 14">
        <text>N2 + 8 reduced [2Fe-2S]-[ferredoxin] + 16 ATP + 16 H2O = H2 + 8 oxidized [2Fe-2S]-[ferredoxin] + 2 NH4(+) + 16 ADP + 16 phosphate + 6 H(+)</text>
        <dbReference type="Rhea" id="RHEA:21448"/>
        <dbReference type="Rhea" id="RHEA-COMP:10000"/>
        <dbReference type="Rhea" id="RHEA-COMP:10001"/>
        <dbReference type="ChEBI" id="CHEBI:15377"/>
        <dbReference type="ChEBI" id="CHEBI:15378"/>
        <dbReference type="ChEBI" id="CHEBI:17997"/>
        <dbReference type="ChEBI" id="CHEBI:18276"/>
        <dbReference type="ChEBI" id="CHEBI:28938"/>
        <dbReference type="ChEBI" id="CHEBI:30616"/>
        <dbReference type="ChEBI" id="CHEBI:33737"/>
        <dbReference type="ChEBI" id="CHEBI:33738"/>
        <dbReference type="ChEBI" id="CHEBI:43474"/>
        <dbReference type="ChEBI" id="CHEBI:456216"/>
        <dbReference type="EC" id="1.18.6.1"/>
    </reaction>
</comment>
<evidence type="ECO:0000256" key="1">
    <source>
        <dbReference type="ARBA" id="ARBA00002234"/>
    </source>
</evidence>
<evidence type="ECO:0000256" key="4">
    <source>
        <dbReference type="ARBA" id="ARBA00022485"/>
    </source>
</evidence>
<evidence type="ECO:0000256" key="3">
    <source>
        <dbReference type="ARBA" id="ARBA00011738"/>
    </source>
</evidence>
<dbReference type="InterPro" id="IPR030655">
    <property type="entry name" value="NifH/chlL_CS"/>
</dbReference>
<dbReference type="GO" id="GO:0005524">
    <property type="term" value="F:ATP binding"/>
    <property type="evidence" value="ECO:0007669"/>
    <property type="project" value="UniProtKB-UniRule"/>
</dbReference>
<keyword evidence="11 14" id="KW-0411">Iron-sulfur</keyword>
<dbReference type="GO" id="GO:0051539">
    <property type="term" value="F:4 iron, 4 sulfur cluster binding"/>
    <property type="evidence" value="ECO:0007669"/>
    <property type="project" value="UniProtKB-KW"/>
</dbReference>
<evidence type="ECO:0000256" key="11">
    <source>
        <dbReference type="ARBA" id="ARBA00023014"/>
    </source>
</evidence>
<dbReference type="KEGG" id="mbak:MSBR3_0866"/>
<evidence type="ECO:0000256" key="15">
    <source>
        <dbReference type="PIRSR" id="PIRSR605977-50"/>
    </source>
</evidence>
<dbReference type="CDD" id="cd02040">
    <property type="entry name" value="NifH"/>
    <property type="match status" value="1"/>
</dbReference>
<comment type="PTM">
    <text evidence="15">The reversible ADP-ribosylation of Arg inactivates the nitrogenase reductase and regulates nitrogenase activity.</text>
</comment>
<keyword evidence="10 14" id="KW-0408">Iron</keyword>
<keyword evidence="7 14" id="KW-0013">ADP-ribosylation</keyword>
<accession>A0A0E3SG95</accession>
<dbReference type="PROSITE" id="PS00692">
    <property type="entry name" value="NIFH_FRXC_2"/>
    <property type="match status" value="1"/>
</dbReference>
<comment type="cofactor">
    <cofactor evidence="14">
        <name>[4Fe-4S] cluster</name>
        <dbReference type="ChEBI" id="CHEBI:49883"/>
    </cofactor>
    <text evidence="14">Binds 1 [4Fe-4S] cluster per dimer.</text>
</comment>
<evidence type="ECO:0000256" key="17">
    <source>
        <dbReference type="SAM" id="MobiDB-lite"/>
    </source>
</evidence>
<reference evidence="18" key="1">
    <citation type="submission" date="2014-07" db="EMBL/GenBank/DDBJ databases">
        <title>Methanogenic archaea and the global carbon cycle.</title>
        <authorList>
            <person name="Henriksen J.R."/>
            <person name="Luke J."/>
            <person name="Reinhart S."/>
            <person name="Benedict M.N."/>
            <person name="Youngblut N.D."/>
            <person name="Metcalf M.E."/>
            <person name="Whitaker R.J."/>
            <person name="Metcalf W.W."/>
        </authorList>
    </citation>
    <scope>NUCLEOTIDE SEQUENCE [LARGE SCALE GENOMIC DNA]</scope>
    <source>
        <strain evidence="18">3</strain>
    </source>
</reference>
<gene>
    <name evidence="14" type="primary">nifH</name>
    <name evidence="18" type="ORF">MSBR3_0866</name>
</gene>
<comment type="similarity">
    <text evidence="2 14 16">Belongs to the NifH/BchL/ChlL family.</text>
</comment>
<evidence type="ECO:0000256" key="12">
    <source>
        <dbReference type="ARBA" id="ARBA00023231"/>
    </source>
</evidence>
<dbReference type="PROSITE" id="PS51026">
    <property type="entry name" value="NIFH_FRXC_3"/>
    <property type="match status" value="1"/>
</dbReference>
<evidence type="ECO:0000256" key="9">
    <source>
        <dbReference type="ARBA" id="ARBA00023002"/>
    </source>
</evidence>
<evidence type="ECO:0000256" key="6">
    <source>
        <dbReference type="ARBA" id="ARBA00022741"/>
    </source>
</evidence>
<dbReference type="PROSITE" id="PS00746">
    <property type="entry name" value="NIFH_FRXC_1"/>
    <property type="match status" value="1"/>
</dbReference>
<feature type="binding site" evidence="14">
    <location>
        <position position="105"/>
    </location>
    <ligand>
        <name>[4Fe-4S] cluster</name>
        <dbReference type="ChEBI" id="CHEBI:49883"/>
        <note>ligand shared between dimeric partners</note>
    </ligand>
</feature>
<evidence type="ECO:0000313" key="18">
    <source>
        <dbReference type="EMBL" id="AKB81444.1"/>
    </source>
</evidence>
<comment type="PTM">
    <text evidence="14">The reversible ADP-ribosylation of Arg-108 inactivates the nitrogenase reductase and regulates nitrogenase activity.</text>
</comment>
<dbReference type="EMBL" id="CP009517">
    <property type="protein sequence ID" value="AKB81444.1"/>
    <property type="molecule type" value="Genomic_DNA"/>
</dbReference>
<name>A0A0E3SG95_METBA</name>
<feature type="compositionally biased region" description="Polar residues" evidence="17">
    <location>
        <begin position="299"/>
        <end position="313"/>
    </location>
</feature>
<feature type="modified residue" description="ADP-ribosylarginine; by dinitrogenase reductase ADP-ribosyltransferase" evidence="14 15">
    <location>
        <position position="108"/>
    </location>
</feature>
<comment type="subunit">
    <text evidence="3 14">Homodimer.</text>
</comment>
<keyword evidence="12 14" id="KW-0535">Nitrogen fixation</keyword>
<organism evidence="18 19">
    <name type="scientific">Methanosarcina barkeri 3</name>
    <dbReference type="NCBI Taxonomy" id="1434107"/>
    <lineage>
        <taxon>Archaea</taxon>
        <taxon>Methanobacteriati</taxon>
        <taxon>Methanobacteriota</taxon>
        <taxon>Stenosarchaea group</taxon>
        <taxon>Methanomicrobia</taxon>
        <taxon>Methanosarcinales</taxon>
        <taxon>Methanosarcinaceae</taxon>
        <taxon>Methanosarcina</taxon>
    </lineage>
</organism>
<keyword evidence="6 14" id="KW-0547">Nucleotide-binding</keyword>
<keyword evidence="5 14" id="KW-0479">Metal-binding</keyword>
<evidence type="ECO:0000256" key="13">
    <source>
        <dbReference type="ARBA" id="ARBA00047967"/>
    </source>
</evidence>
<dbReference type="InterPro" id="IPR000392">
    <property type="entry name" value="NifH/frxC"/>
</dbReference>
<dbReference type="InterPro" id="IPR027417">
    <property type="entry name" value="P-loop_NTPase"/>
</dbReference>
<dbReference type="PIRSF" id="PIRSF000363">
    <property type="entry name" value="Nitrogenase_iron"/>
    <property type="match status" value="1"/>
</dbReference>
<evidence type="ECO:0000256" key="14">
    <source>
        <dbReference type="HAMAP-Rule" id="MF_00533"/>
    </source>
</evidence>
<evidence type="ECO:0000256" key="5">
    <source>
        <dbReference type="ARBA" id="ARBA00022723"/>
    </source>
</evidence>
<feature type="region of interest" description="Disordered" evidence="17">
    <location>
        <begin position="291"/>
        <end position="313"/>
    </location>
</feature>
<dbReference type="Gene3D" id="3.40.50.300">
    <property type="entry name" value="P-loop containing nucleotide triphosphate hydrolases"/>
    <property type="match status" value="1"/>
</dbReference>
<dbReference type="PRINTS" id="PR00091">
    <property type="entry name" value="NITROGNASEII"/>
</dbReference>
<dbReference type="EC" id="1.18.6.1" evidence="14"/>
<evidence type="ECO:0000256" key="8">
    <source>
        <dbReference type="ARBA" id="ARBA00022840"/>
    </source>
</evidence>
<sequence>MFVSLYGDEMTKARNIAIYGKGGIGKSTTSSNLSAALSDLGLTVMQIGCDPKSDSTNNLRGGKSIPSVLDAMRSGKRVEISDIVYEGFNGILCVEAGGPEPGVGCAGRGIITAIELLRQKNVFEEFNPDVVIYDVLGDVVCGGFSIPIREGVAEQVYTVASSDFMAIYAANNLFKGIRKYANNGGALFSGIIANSMNQPIQKEIINDFASQTKTTIAGYVPRSLDVTRSELRGQTVVEHAPDSEQAEIYRELARGILNNNKKYVPAPLESEELKTWAESWSDILLKEREQVSGHEGKVKNSSVEEGTPISSEA</sequence>
<protein>
    <recommendedName>
        <fullName evidence="14">Nitrogenase iron protein</fullName>
        <ecNumber evidence="14">1.18.6.1</ecNumber>
    </recommendedName>
    <alternativeName>
        <fullName evidence="14">Nitrogenase Fe protein</fullName>
    </alternativeName>
    <alternativeName>
        <fullName evidence="14">Nitrogenase component II</fullName>
    </alternativeName>
    <alternativeName>
        <fullName evidence="14">Nitrogenase reductase</fullName>
    </alternativeName>
</protein>
<evidence type="ECO:0000256" key="2">
    <source>
        <dbReference type="ARBA" id="ARBA00005504"/>
    </source>
</evidence>
<keyword evidence="4 14" id="KW-0004">4Fe-4S</keyword>
<dbReference type="SUPFAM" id="SSF52540">
    <property type="entry name" value="P-loop containing nucleoside triphosphate hydrolases"/>
    <property type="match status" value="1"/>
</dbReference>
<feature type="binding site" evidence="14">
    <location>
        <position position="141"/>
    </location>
    <ligand>
        <name>[4Fe-4S] cluster</name>
        <dbReference type="ChEBI" id="CHEBI:49883"/>
        <note>ligand shared between dimeric partners</note>
    </ligand>
</feature>
<proteinExistence type="inferred from homology"/>
<keyword evidence="19" id="KW-1185">Reference proteome</keyword>
<dbReference type="NCBIfam" id="NF009701">
    <property type="entry name" value="PRK13230.1"/>
    <property type="match status" value="1"/>
</dbReference>
<dbReference type="Proteomes" id="UP000033066">
    <property type="component" value="Chromosome"/>
</dbReference>
<evidence type="ECO:0000256" key="7">
    <source>
        <dbReference type="ARBA" id="ARBA00022765"/>
    </source>
</evidence>
<dbReference type="Pfam" id="PF00142">
    <property type="entry name" value="Fer4_NifH"/>
    <property type="match status" value="1"/>
</dbReference>